<evidence type="ECO:0000256" key="9">
    <source>
        <dbReference type="ARBA" id="ARBA00023175"/>
    </source>
</evidence>
<comment type="function">
    <text evidence="11">Acts as one of several non-catalytic accessory components of the cytoplasmic dynein 1 complex that are thought to be involved in linking dynein to cargos and to adapter proteins that regulate dynein function. Cytoplasmic dynein 1 acts as a motor for the intracellular retrograde motility of vesicles and organelles along microtubules. May play a role in binding dynein to membranous organelles or chromosomes.</text>
</comment>
<accession>A0ABM1S8V4</accession>
<dbReference type="SUPFAM" id="SSF52540">
    <property type="entry name" value="P-loop containing nucleoside triphosphate hydrolases"/>
    <property type="match status" value="1"/>
</dbReference>
<dbReference type="PANTHER" id="PTHR12688">
    <property type="entry name" value="DYNEIN LIGHT INTERMEDIATE CHAIN"/>
    <property type="match status" value="1"/>
</dbReference>
<evidence type="ECO:0000256" key="4">
    <source>
        <dbReference type="ARBA" id="ARBA00022490"/>
    </source>
</evidence>
<dbReference type="InterPro" id="IPR022780">
    <property type="entry name" value="Dynein_light_int_chain"/>
</dbReference>
<proteinExistence type="inferred from homology"/>
<dbReference type="InterPro" id="IPR027417">
    <property type="entry name" value="P-loop_NTPase"/>
</dbReference>
<dbReference type="PANTHER" id="PTHR12688:SF0">
    <property type="entry name" value="DYNEIN LIGHT INTERMEDIATE CHAIN"/>
    <property type="match status" value="1"/>
</dbReference>
<keyword evidence="10 11" id="KW-0206">Cytoskeleton</keyword>
<keyword evidence="13" id="KW-0812">Transmembrane</keyword>
<feature type="transmembrane region" description="Helical" evidence="13">
    <location>
        <begin position="250"/>
        <end position="271"/>
    </location>
</feature>
<keyword evidence="9 11" id="KW-0505">Motor protein</keyword>
<keyword evidence="13" id="KW-0472">Membrane</keyword>
<dbReference type="Gene3D" id="3.40.50.300">
    <property type="entry name" value="P-loop containing nucleotide triphosphate hydrolases"/>
    <property type="match status" value="1"/>
</dbReference>
<evidence type="ECO:0000256" key="11">
    <source>
        <dbReference type="RuleBase" id="RU366047"/>
    </source>
</evidence>
<dbReference type="InterPro" id="IPR008467">
    <property type="entry name" value="Dynein1_light_intermed_chain"/>
</dbReference>
<evidence type="ECO:0000256" key="3">
    <source>
        <dbReference type="ARBA" id="ARBA00022448"/>
    </source>
</evidence>
<dbReference type="Pfam" id="PF05783">
    <property type="entry name" value="DLIC"/>
    <property type="match status" value="2"/>
</dbReference>
<evidence type="ECO:0000256" key="13">
    <source>
        <dbReference type="SAM" id="Phobius"/>
    </source>
</evidence>
<keyword evidence="4 11" id="KW-0963">Cytoplasm</keyword>
<feature type="region of interest" description="Disordered" evidence="12">
    <location>
        <begin position="400"/>
        <end position="458"/>
    </location>
</feature>
<keyword evidence="14" id="KW-1185">Reference proteome</keyword>
<name>A0ABM1S8V4_LIMPO</name>
<evidence type="ECO:0000313" key="15">
    <source>
        <dbReference type="RefSeq" id="XP_022240059.1"/>
    </source>
</evidence>
<evidence type="ECO:0000256" key="6">
    <source>
        <dbReference type="ARBA" id="ARBA00022741"/>
    </source>
</evidence>
<comment type="similarity">
    <text evidence="2 11">Belongs to the dynein light intermediate chain family.</text>
</comment>
<comment type="subunit">
    <text evidence="11">Homodimer. The cytoplasmic dynein 1 complex consists of two catalytic heavy chains (HCs) and a number of non-catalytic subunits presented by intermediate chains (ICs).</text>
</comment>
<keyword evidence="3 11" id="KW-0813">Transport</keyword>
<evidence type="ECO:0000256" key="10">
    <source>
        <dbReference type="ARBA" id="ARBA00023212"/>
    </source>
</evidence>
<protein>
    <recommendedName>
        <fullName evidence="11">Dynein light intermediate chain</fullName>
    </recommendedName>
</protein>
<feature type="region of interest" description="Disordered" evidence="12">
    <location>
        <begin position="336"/>
        <end position="381"/>
    </location>
</feature>
<evidence type="ECO:0000256" key="1">
    <source>
        <dbReference type="ARBA" id="ARBA00004245"/>
    </source>
</evidence>
<evidence type="ECO:0000256" key="12">
    <source>
        <dbReference type="SAM" id="MobiDB-lite"/>
    </source>
</evidence>
<evidence type="ECO:0000256" key="2">
    <source>
        <dbReference type="ARBA" id="ARBA00006831"/>
    </source>
</evidence>
<evidence type="ECO:0000313" key="14">
    <source>
        <dbReference type="Proteomes" id="UP000694941"/>
    </source>
</evidence>
<evidence type="ECO:0000256" key="5">
    <source>
        <dbReference type="ARBA" id="ARBA00022701"/>
    </source>
</evidence>
<keyword evidence="8 11" id="KW-0243">Dynein</keyword>
<evidence type="ECO:0000256" key="8">
    <source>
        <dbReference type="ARBA" id="ARBA00023017"/>
    </source>
</evidence>
<reference evidence="15" key="1">
    <citation type="submission" date="2025-08" db="UniProtKB">
        <authorList>
            <consortium name="RefSeq"/>
        </authorList>
    </citation>
    <scope>IDENTIFICATION</scope>
    <source>
        <tissue evidence="15">Muscle</tissue>
    </source>
</reference>
<gene>
    <name evidence="15" type="primary">LOC106458217</name>
</gene>
<keyword evidence="13" id="KW-1133">Transmembrane helix</keyword>
<dbReference type="RefSeq" id="XP_022240059.1">
    <property type="nucleotide sequence ID" value="XM_022384351.1"/>
</dbReference>
<keyword evidence="6 11" id="KW-0547">Nucleotide-binding</keyword>
<comment type="subcellular location">
    <subcellularLocation>
        <location evidence="1 11">Cytoplasm</location>
        <location evidence="1 11">Cytoskeleton</location>
    </subcellularLocation>
</comment>
<keyword evidence="7 11" id="KW-0067">ATP-binding</keyword>
<dbReference type="Proteomes" id="UP000694941">
    <property type="component" value="Unplaced"/>
</dbReference>
<keyword evidence="5 11" id="KW-0493">Microtubule</keyword>
<organism evidence="14 15">
    <name type="scientific">Limulus polyphemus</name>
    <name type="common">Atlantic horseshoe crab</name>
    <dbReference type="NCBI Taxonomy" id="6850"/>
    <lineage>
        <taxon>Eukaryota</taxon>
        <taxon>Metazoa</taxon>
        <taxon>Ecdysozoa</taxon>
        <taxon>Arthropoda</taxon>
        <taxon>Chelicerata</taxon>
        <taxon>Merostomata</taxon>
        <taxon>Xiphosura</taxon>
        <taxon>Limulidae</taxon>
        <taxon>Limulus</taxon>
    </lineage>
</organism>
<evidence type="ECO:0000256" key="7">
    <source>
        <dbReference type="ARBA" id="ARBA00022840"/>
    </source>
</evidence>
<dbReference type="GeneID" id="106458217"/>
<sequence length="458" mass="51309">MAPTGERTIDYFQIDESKNETEGESVWSTILSQVHASSPNKLPSCKLLLTLGDDESGKTSLIAKLQGNEDPKKGSGLEYYYIFIRDEYRDDHTRLGVWVLDGDSWHRNLLKYVVNENTFPHTTVLLTVSMTQPWIMMESLENWTAILEENLDRLNLDPEFLEEQKRKSLKRFQEYIEPGDVVDSITSLKKGTGPEQDTINLPLDENVLTHNLGVDVIVVVTKTDYMSILEKDYDYKDEHFDFIQQALRKFCLRCILLCLYIYIFLLIQWILKLCPSGWDNNNKISILYENITSVSPDSRYSDVIIKPIIRKPIQREMEVTTEDDQTFLVKQQALLSQQVPTSGRPPEPAIRSPAGVQKTSDRRLSGSPIGQGSPKTLDGAKAAAGNEGVLQNFFNSLLSRKTGPGSGSPVSPRTSDKSAVRNDAAAELDRMTRTKVPLAPNPSTPNSTEAGSSSGSQS</sequence>